<feature type="region of interest" description="Disordered" evidence="1">
    <location>
        <begin position="209"/>
        <end position="234"/>
    </location>
</feature>
<evidence type="ECO:0000313" key="2">
    <source>
        <dbReference type="EMBL" id="EPE06513.1"/>
    </source>
</evidence>
<dbReference type="NCBIfam" id="TIGR01685">
    <property type="entry name" value="MDP-1"/>
    <property type="match status" value="1"/>
</dbReference>
<dbReference type="PANTHER" id="PTHR17901">
    <property type="entry name" value="MAGNESIUM-DEPENDENT PHOSPHATASE 1 MDP1"/>
    <property type="match status" value="1"/>
</dbReference>
<dbReference type="InterPro" id="IPR010033">
    <property type="entry name" value="HAD_SF_ppase_IIIC"/>
</dbReference>
<evidence type="ECO:0000256" key="1">
    <source>
        <dbReference type="SAM" id="MobiDB-lite"/>
    </source>
</evidence>
<proteinExistence type="predicted"/>
<name>S3CJA8_OPHP1</name>
<dbReference type="Gene3D" id="3.40.50.1000">
    <property type="entry name" value="HAD superfamily/HAD-like"/>
    <property type="match status" value="1"/>
</dbReference>
<dbReference type="SFLD" id="SFLDS00003">
    <property type="entry name" value="Haloacid_Dehalogenase"/>
    <property type="match status" value="1"/>
</dbReference>
<dbReference type="SFLD" id="SFLDG01129">
    <property type="entry name" value="C1.5:_HAD__Beta-PGM__Phosphata"/>
    <property type="match status" value="1"/>
</dbReference>
<dbReference type="VEuPathDB" id="FungiDB:F503_02641"/>
<protein>
    <submittedName>
        <fullName evidence="2">Magnesium-dependent phosphatase</fullName>
    </submittedName>
</protein>
<dbReference type="Pfam" id="PF12689">
    <property type="entry name" value="Acid_PPase"/>
    <property type="match status" value="1"/>
</dbReference>
<keyword evidence="3" id="KW-1185">Reference proteome</keyword>
<dbReference type="OMA" id="GVWAWRK"/>
<feature type="compositionally biased region" description="Basic residues" evidence="1">
    <location>
        <begin position="223"/>
        <end position="234"/>
    </location>
</feature>
<dbReference type="AlphaFoldDB" id="S3CJA8"/>
<dbReference type="InterPro" id="IPR036412">
    <property type="entry name" value="HAD-like_sf"/>
</dbReference>
<gene>
    <name evidence="2" type="ORF">F503_02641</name>
</gene>
<dbReference type="NCBIfam" id="TIGR01681">
    <property type="entry name" value="HAD-SF-IIIC"/>
    <property type="match status" value="1"/>
</dbReference>
<dbReference type="HOGENOM" id="CLU_071162_0_0_1"/>
<dbReference type="GO" id="GO:0003993">
    <property type="term" value="F:acid phosphatase activity"/>
    <property type="evidence" value="ECO:0007669"/>
    <property type="project" value="TreeGrafter"/>
</dbReference>
<reference evidence="2 3" key="1">
    <citation type="journal article" date="2013" name="BMC Genomics">
        <title>The genome and transcriptome of the pine saprophyte Ophiostoma piceae, and a comparison with the bark beetle-associated pine pathogen Grosmannia clavigera.</title>
        <authorList>
            <person name="Haridas S."/>
            <person name="Wang Y."/>
            <person name="Lim L."/>
            <person name="Massoumi Alamouti S."/>
            <person name="Jackman S."/>
            <person name="Docking R."/>
            <person name="Robertson G."/>
            <person name="Birol I."/>
            <person name="Bohlmann J."/>
            <person name="Breuil C."/>
        </authorList>
    </citation>
    <scope>NUCLEOTIDE SEQUENCE [LARGE SCALE GENOMIC DNA]</scope>
    <source>
        <strain evidence="2 3">UAMH 11346</strain>
    </source>
</reference>
<dbReference type="eggNOG" id="KOG4549">
    <property type="taxonomic scope" value="Eukaryota"/>
</dbReference>
<dbReference type="Proteomes" id="UP000016923">
    <property type="component" value="Unassembled WGS sequence"/>
</dbReference>
<evidence type="ECO:0000313" key="3">
    <source>
        <dbReference type="Proteomes" id="UP000016923"/>
    </source>
</evidence>
<dbReference type="InterPro" id="IPR023214">
    <property type="entry name" value="HAD_sf"/>
</dbReference>
<sequence length="234" mass="25763">MPPPTAEGASSSDKASTPAYPFPSDSVFVDGHPLPRLVVFDLDYTLWPFWVDTHVSAPVKLGSPGTTSKDGEFVPASVVDKFGESYAFYPDVPYMLQALPLAGVMMGIASRTHAPELAREFLAHLKVPHKAKKEVRALDVFAAGLEIYPSNKLQHMTALHKRTAIPYEEFLFFDDESRNLNVETLGVKMKLVKGALDWPMMEQGVKEWRTKHGHSGGSDKPRVRGGRGGKASKQ</sequence>
<dbReference type="PANTHER" id="PTHR17901:SF14">
    <property type="entry name" value="MAGNESIUM-DEPENDENT PHOSPHATASE 1"/>
    <property type="match status" value="1"/>
</dbReference>
<dbReference type="SFLD" id="SFLDG01131">
    <property type="entry name" value="C1.5.2:_MDP_Like"/>
    <property type="match status" value="1"/>
</dbReference>
<dbReference type="InterPro" id="IPR010036">
    <property type="entry name" value="MDP_1_eu_arc"/>
</dbReference>
<dbReference type="OrthoDB" id="2865258at2759"/>
<dbReference type="SUPFAM" id="SSF56784">
    <property type="entry name" value="HAD-like"/>
    <property type="match status" value="1"/>
</dbReference>
<dbReference type="STRING" id="1262450.S3CJA8"/>
<organism evidence="2 3">
    <name type="scientific">Ophiostoma piceae (strain UAMH 11346)</name>
    <name type="common">Sap stain fungus</name>
    <dbReference type="NCBI Taxonomy" id="1262450"/>
    <lineage>
        <taxon>Eukaryota</taxon>
        <taxon>Fungi</taxon>
        <taxon>Dikarya</taxon>
        <taxon>Ascomycota</taxon>
        <taxon>Pezizomycotina</taxon>
        <taxon>Sordariomycetes</taxon>
        <taxon>Sordariomycetidae</taxon>
        <taxon>Ophiostomatales</taxon>
        <taxon>Ophiostomataceae</taxon>
        <taxon>Ophiostoma</taxon>
    </lineage>
</organism>
<dbReference type="EMBL" id="KE148153">
    <property type="protein sequence ID" value="EPE06513.1"/>
    <property type="molecule type" value="Genomic_DNA"/>
</dbReference>
<accession>S3CJA8</accession>